<keyword evidence="8" id="KW-0206">Cytoskeleton</keyword>
<dbReference type="GO" id="GO:0007018">
    <property type="term" value="P:microtubule-based movement"/>
    <property type="evidence" value="ECO:0007669"/>
    <property type="project" value="InterPro"/>
</dbReference>
<keyword evidence="4" id="KW-0547">Nucleotide-binding</keyword>
<evidence type="ECO:0000256" key="9">
    <source>
        <dbReference type="PROSITE-ProRule" id="PRU00283"/>
    </source>
</evidence>
<protein>
    <recommendedName>
        <fullName evidence="11">Kinesin motor domain-containing protein</fullName>
    </recommendedName>
</protein>
<feature type="domain" description="Kinesin motor" evidence="11">
    <location>
        <begin position="10"/>
        <end position="192"/>
    </location>
</feature>
<feature type="region of interest" description="Disordered" evidence="10">
    <location>
        <begin position="163"/>
        <end position="192"/>
    </location>
</feature>
<dbReference type="GO" id="GO:0005524">
    <property type="term" value="F:ATP binding"/>
    <property type="evidence" value="ECO:0007669"/>
    <property type="project" value="UniProtKB-KW"/>
</dbReference>
<name>A0A7J7FGZ1_DICBM</name>
<reference evidence="12 13" key="1">
    <citation type="journal article" date="2020" name="Mol. Biol. Evol.">
        <title>Interspecific Gene Flow and the Evolution of Specialization in Black and White Rhinoceros.</title>
        <authorList>
            <person name="Moodley Y."/>
            <person name="Westbury M.V."/>
            <person name="Russo I.M."/>
            <person name="Gopalakrishnan S."/>
            <person name="Rakotoarivelo A."/>
            <person name="Olsen R.A."/>
            <person name="Prost S."/>
            <person name="Tunstall T."/>
            <person name="Ryder O.A."/>
            <person name="Dalen L."/>
            <person name="Bruford M.W."/>
        </authorList>
    </citation>
    <scope>NUCLEOTIDE SEQUENCE [LARGE SCALE GENOMIC DNA]</scope>
    <source>
        <strain evidence="12">SBR-YM</strain>
        <tissue evidence="12">Skin</tissue>
    </source>
</reference>
<dbReference type="PANTHER" id="PTHR47968">
    <property type="entry name" value="CENTROMERE PROTEIN E"/>
    <property type="match status" value="1"/>
</dbReference>
<comment type="caution">
    <text evidence="9">Lacks conserved residue(s) required for the propagation of feature annotation.</text>
</comment>
<dbReference type="EMBL" id="JACDTQ010000745">
    <property type="protein sequence ID" value="KAF5926926.1"/>
    <property type="molecule type" value="Genomic_DNA"/>
</dbReference>
<evidence type="ECO:0000259" key="11">
    <source>
        <dbReference type="PROSITE" id="PS50067"/>
    </source>
</evidence>
<dbReference type="InterPro" id="IPR036961">
    <property type="entry name" value="Kinesin_motor_dom_sf"/>
</dbReference>
<keyword evidence="5" id="KW-0067">ATP-binding</keyword>
<gene>
    <name evidence="12" type="ORF">HPG69_001558</name>
</gene>
<keyword evidence="2" id="KW-0963">Cytoplasm</keyword>
<evidence type="ECO:0000256" key="10">
    <source>
        <dbReference type="SAM" id="MobiDB-lite"/>
    </source>
</evidence>
<dbReference type="GO" id="GO:0003777">
    <property type="term" value="F:microtubule motor activity"/>
    <property type="evidence" value="ECO:0007669"/>
    <property type="project" value="InterPro"/>
</dbReference>
<evidence type="ECO:0000313" key="13">
    <source>
        <dbReference type="Proteomes" id="UP000551758"/>
    </source>
</evidence>
<dbReference type="PANTHER" id="PTHR47968:SF76">
    <property type="entry name" value="KINESIN-LIKE PROTEIN"/>
    <property type="match status" value="1"/>
</dbReference>
<dbReference type="InterPro" id="IPR027640">
    <property type="entry name" value="Kinesin-like_fam"/>
</dbReference>
<comment type="subcellular location">
    <subcellularLocation>
        <location evidence="1">Cytoplasm</location>
        <location evidence="1">Cytoskeleton</location>
    </subcellularLocation>
</comment>
<dbReference type="Proteomes" id="UP000551758">
    <property type="component" value="Unassembled WGS sequence"/>
</dbReference>
<keyword evidence="6" id="KW-0175">Coiled coil</keyword>
<evidence type="ECO:0000256" key="4">
    <source>
        <dbReference type="ARBA" id="ARBA00022741"/>
    </source>
</evidence>
<sequence>MTSKTKASEALKVMSQHHPHSWKEETVSHEQILIVDMKLGQVTLWKPCVASEELPKIFIFDTMYDASYKQIDLHDENMRPLVDSVLWAFNGMLFTYGQMSTGMTYTMQGTWIEPKLCGVIPNAFEHIFIHILYSQNQQYLVQASYLEIYQEKIQELLSNEPGKRLELEENPETSTSRTYPPLSPRMSKRLCI</sequence>
<dbReference type="SMART" id="SM00129">
    <property type="entry name" value="KISc"/>
    <property type="match status" value="1"/>
</dbReference>
<dbReference type="InterPro" id="IPR001752">
    <property type="entry name" value="Kinesin_motor_dom"/>
</dbReference>
<keyword evidence="13" id="KW-1185">Reference proteome</keyword>
<dbReference type="PROSITE" id="PS50067">
    <property type="entry name" value="KINESIN_MOTOR_2"/>
    <property type="match status" value="1"/>
</dbReference>
<evidence type="ECO:0000256" key="5">
    <source>
        <dbReference type="ARBA" id="ARBA00022840"/>
    </source>
</evidence>
<dbReference type="AlphaFoldDB" id="A0A7J7FGZ1"/>
<keyword evidence="7" id="KW-0505">Motor protein</keyword>
<evidence type="ECO:0000256" key="8">
    <source>
        <dbReference type="ARBA" id="ARBA00023212"/>
    </source>
</evidence>
<dbReference type="Pfam" id="PF00225">
    <property type="entry name" value="Kinesin"/>
    <property type="match status" value="1"/>
</dbReference>
<comment type="caution">
    <text evidence="12">The sequence shown here is derived from an EMBL/GenBank/DDBJ whole genome shotgun (WGS) entry which is preliminary data.</text>
</comment>
<organism evidence="12 13">
    <name type="scientific">Diceros bicornis minor</name>
    <name type="common">South-central black rhinoceros</name>
    <dbReference type="NCBI Taxonomy" id="77932"/>
    <lineage>
        <taxon>Eukaryota</taxon>
        <taxon>Metazoa</taxon>
        <taxon>Chordata</taxon>
        <taxon>Craniata</taxon>
        <taxon>Vertebrata</taxon>
        <taxon>Euteleostomi</taxon>
        <taxon>Mammalia</taxon>
        <taxon>Eutheria</taxon>
        <taxon>Laurasiatheria</taxon>
        <taxon>Perissodactyla</taxon>
        <taxon>Rhinocerotidae</taxon>
        <taxon>Diceros</taxon>
    </lineage>
</organism>
<evidence type="ECO:0000256" key="7">
    <source>
        <dbReference type="ARBA" id="ARBA00023175"/>
    </source>
</evidence>
<comment type="similarity">
    <text evidence="9">Belongs to the TRAFAC class myosin-kinesin ATPase superfamily. Kinesin family.</text>
</comment>
<accession>A0A7J7FGZ1</accession>
<dbReference type="InterPro" id="IPR027417">
    <property type="entry name" value="P-loop_NTPase"/>
</dbReference>
<evidence type="ECO:0000313" key="12">
    <source>
        <dbReference type="EMBL" id="KAF5926926.1"/>
    </source>
</evidence>
<dbReference type="SUPFAM" id="SSF52540">
    <property type="entry name" value="P-loop containing nucleoside triphosphate hydrolases"/>
    <property type="match status" value="1"/>
</dbReference>
<proteinExistence type="inferred from homology"/>
<dbReference type="Gene3D" id="3.40.850.10">
    <property type="entry name" value="Kinesin motor domain"/>
    <property type="match status" value="1"/>
</dbReference>
<dbReference type="GO" id="GO:0008017">
    <property type="term" value="F:microtubule binding"/>
    <property type="evidence" value="ECO:0007669"/>
    <property type="project" value="InterPro"/>
</dbReference>
<evidence type="ECO:0000256" key="2">
    <source>
        <dbReference type="ARBA" id="ARBA00022490"/>
    </source>
</evidence>
<dbReference type="GO" id="GO:0000278">
    <property type="term" value="P:mitotic cell cycle"/>
    <property type="evidence" value="ECO:0007669"/>
    <property type="project" value="TreeGrafter"/>
</dbReference>
<evidence type="ECO:0000256" key="6">
    <source>
        <dbReference type="ARBA" id="ARBA00023054"/>
    </source>
</evidence>
<dbReference type="GO" id="GO:0005874">
    <property type="term" value="C:microtubule"/>
    <property type="evidence" value="ECO:0007669"/>
    <property type="project" value="UniProtKB-KW"/>
</dbReference>
<evidence type="ECO:0000256" key="1">
    <source>
        <dbReference type="ARBA" id="ARBA00004245"/>
    </source>
</evidence>
<evidence type="ECO:0000256" key="3">
    <source>
        <dbReference type="ARBA" id="ARBA00022701"/>
    </source>
</evidence>
<keyword evidence="3" id="KW-0493">Microtubule</keyword>